<dbReference type="SUPFAM" id="SSF55874">
    <property type="entry name" value="ATPase domain of HSP90 chaperone/DNA topoisomerase II/histidine kinase"/>
    <property type="match status" value="1"/>
</dbReference>
<keyword evidence="6" id="KW-0067">ATP-binding</keyword>
<reference evidence="9 10" key="1">
    <citation type="submission" date="2020-10" db="EMBL/GenBank/DDBJ databases">
        <authorList>
            <person name="Castelo-Branco R."/>
            <person name="Eusebio N."/>
            <person name="Adriana R."/>
            <person name="Vieira A."/>
            <person name="Brugerolle De Fraissinette N."/>
            <person name="Rezende De Castro R."/>
            <person name="Schneider M.P."/>
            <person name="Vasconcelos V."/>
            <person name="Leao P.N."/>
        </authorList>
    </citation>
    <scope>NUCLEOTIDE SEQUENCE [LARGE SCALE GENOMIC DNA]</scope>
    <source>
        <strain evidence="9 10">LEGE 07299</strain>
    </source>
</reference>
<evidence type="ECO:0000256" key="6">
    <source>
        <dbReference type="ARBA" id="ARBA00022840"/>
    </source>
</evidence>
<gene>
    <name evidence="9" type="ORF">IQ229_22255</name>
</gene>
<comment type="catalytic activity">
    <reaction evidence="1">
        <text>ATP + protein L-histidine = ADP + protein N-phospho-L-histidine.</text>
        <dbReference type="EC" id="2.7.13.3"/>
    </reaction>
</comment>
<evidence type="ECO:0000256" key="4">
    <source>
        <dbReference type="ARBA" id="ARBA00022741"/>
    </source>
</evidence>
<keyword evidence="10" id="KW-1185">Reference proteome</keyword>
<dbReference type="EC" id="2.7.13.3" evidence="2"/>
<sequence length="69" mass="7449">MRIGARVGAYIVMTVAHTGFGISKEILDKIFEPFFTTKELGKGSGMGLSTVMAIIKEHDGFITVSSMSH</sequence>
<dbReference type="InterPro" id="IPR004358">
    <property type="entry name" value="Sig_transdc_His_kin-like_C"/>
</dbReference>
<evidence type="ECO:0000256" key="1">
    <source>
        <dbReference type="ARBA" id="ARBA00000085"/>
    </source>
</evidence>
<dbReference type="InterPro" id="IPR036890">
    <property type="entry name" value="HATPase_C_sf"/>
</dbReference>
<evidence type="ECO:0000256" key="3">
    <source>
        <dbReference type="ARBA" id="ARBA00022679"/>
    </source>
</evidence>
<dbReference type="PRINTS" id="PR00344">
    <property type="entry name" value="BCTRLSENSOR"/>
</dbReference>
<evidence type="ECO:0000313" key="10">
    <source>
        <dbReference type="Proteomes" id="UP000647836"/>
    </source>
</evidence>
<accession>A0ABR9U4F6</accession>
<dbReference type="EMBL" id="JADEXF010000890">
    <property type="protein sequence ID" value="MBE9107549.1"/>
    <property type="molecule type" value="Genomic_DNA"/>
</dbReference>
<keyword evidence="4" id="KW-0547">Nucleotide-binding</keyword>
<dbReference type="Proteomes" id="UP000647836">
    <property type="component" value="Unassembled WGS sequence"/>
</dbReference>
<keyword evidence="5" id="KW-0418">Kinase</keyword>
<evidence type="ECO:0000256" key="5">
    <source>
        <dbReference type="ARBA" id="ARBA00022777"/>
    </source>
</evidence>
<proteinExistence type="predicted"/>
<feature type="domain" description="Histidine kinase" evidence="8">
    <location>
        <begin position="1"/>
        <end position="69"/>
    </location>
</feature>
<keyword evidence="7" id="KW-0902">Two-component regulatory system</keyword>
<dbReference type="InterPro" id="IPR005467">
    <property type="entry name" value="His_kinase_dom"/>
</dbReference>
<comment type="caution">
    <text evidence="9">The sequence shown here is derived from an EMBL/GenBank/DDBJ whole genome shotgun (WGS) entry which is preliminary data.</text>
</comment>
<keyword evidence="3" id="KW-0808">Transferase</keyword>
<dbReference type="Gene3D" id="3.30.565.10">
    <property type="entry name" value="Histidine kinase-like ATPase, C-terminal domain"/>
    <property type="match status" value="1"/>
</dbReference>
<dbReference type="PANTHER" id="PTHR43065:SF46">
    <property type="entry name" value="C4-DICARBOXYLATE TRANSPORT SENSOR PROTEIN DCTB"/>
    <property type="match status" value="1"/>
</dbReference>
<dbReference type="Pfam" id="PF02518">
    <property type="entry name" value="HATPase_c"/>
    <property type="match status" value="1"/>
</dbReference>
<evidence type="ECO:0000256" key="2">
    <source>
        <dbReference type="ARBA" id="ARBA00012438"/>
    </source>
</evidence>
<dbReference type="InterPro" id="IPR003594">
    <property type="entry name" value="HATPase_dom"/>
</dbReference>
<evidence type="ECO:0000256" key="7">
    <source>
        <dbReference type="ARBA" id="ARBA00023012"/>
    </source>
</evidence>
<organism evidence="9 10">
    <name type="scientific">Nostoc cf. edaphicum LEGE 07299</name>
    <dbReference type="NCBI Taxonomy" id="2777974"/>
    <lineage>
        <taxon>Bacteria</taxon>
        <taxon>Bacillati</taxon>
        <taxon>Cyanobacteriota</taxon>
        <taxon>Cyanophyceae</taxon>
        <taxon>Nostocales</taxon>
        <taxon>Nostocaceae</taxon>
        <taxon>Nostoc</taxon>
    </lineage>
</organism>
<evidence type="ECO:0000259" key="8">
    <source>
        <dbReference type="PROSITE" id="PS50109"/>
    </source>
</evidence>
<protein>
    <recommendedName>
        <fullName evidence="2">histidine kinase</fullName>
        <ecNumber evidence="2">2.7.13.3</ecNumber>
    </recommendedName>
</protein>
<dbReference type="PANTHER" id="PTHR43065">
    <property type="entry name" value="SENSOR HISTIDINE KINASE"/>
    <property type="match status" value="1"/>
</dbReference>
<name>A0ABR9U4F6_9NOSO</name>
<dbReference type="PROSITE" id="PS50109">
    <property type="entry name" value="HIS_KIN"/>
    <property type="match status" value="1"/>
</dbReference>
<evidence type="ECO:0000313" key="9">
    <source>
        <dbReference type="EMBL" id="MBE9107549.1"/>
    </source>
</evidence>